<accession>A0A1M6YKG6</accession>
<proteinExistence type="predicted"/>
<evidence type="ECO:0000313" key="1">
    <source>
        <dbReference type="EMBL" id="SHL18603.1"/>
    </source>
</evidence>
<name>A0A1M6YKG6_9BACT</name>
<gene>
    <name evidence="1" type="ORF">SAMN05720469_1441</name>
</gene>
<evidence type="ECO:0000313" key="2">
    <source>
        <dbReference type="Proteomes" id="UP000184275"/>
    </source>
</evidence>
<dbReference type="AlphaFoldDB" id="A0A1M6YKG6"/>
<dbReference type="EMBL" id="FRAW01000044">
    <property type="protein sequence ID" value="SHL18603.1"/>
    <property type="molecule type" value="Genomic_DNA"/>
</dbReference>
<sequence length="194" mass="21914">MADIKNVTDEIFNNLKQFGFLPVPVQEINPEAETVRYFGGTFQEFVDVAKALGSKCVFVETLYLEDEEFYYDSGIEDDEECCGNCCGNCSCECDESDKDAEADKAEDLPIWLDPKDMEGMDLSLLKPELDKYNERVGDECGVRLTLPGPDHLQVEIFTDWYNDFASLVDDASEEIELDPKAALEKMQKAAKDKE</sequence>
<organism evidence="1 2">
    <name type="scientific">Fibrobacter intestinalis</name>
    <dbReference type="NCBI Taxonomy" id="28122"/>
    <lineage>
        <taxon>Bacteria</taxon>
        <taxon>Pseudomonadati</taxon>
        <taxon>Fibrobacterota</taxon>
        <taxon>Fibrobacteria</taxon>
        <taxon>Fibrobacterales</taxon>
        <taxon>Fibrobacteraceae</taxon>
        <taxon>Fibrobacter</taxon>
    </lineage>
</organism>
<keyword evidence="2" id="KW-1185">Reference proteome</keyword>
<dbReference type="RefSeq" id="WP_073306095.1">
    <property type="nucleotide sequence ID" value="NZ_FRAW01000044.1"/>
</dbReference>
<reference evidence="2" key="1">
    <citation type="submission" date="2016-11" db="EMBL/GenBank/DDBJ databases">
        <authorList>
            <person name="Varghese N."/>
            <person name="Submissions S."/>
        </authorList>
    </citation>
    <scope>NUCLEOTIDE SEQUENCE [LARGE SCALE GENOMIC DNA]</scope>
    <source>
        <strain evidence="2">UWOS</strain>
    </source>
</reference>
<dbReference type="Proteomes" id="UP000184275">
    <property type="component" value="Unassembled WGS sequence"/>
</dbReference>
<protein>
    <submittedName>
        <fullName evidence="1">Uncharacterized protein</fullName>
    </submittedName>
</protein>